<organism evidence="4 5">
    <name type="scientific">Acinetobacter beijerinckii CIP 110307</name>
    <dbReference type="NCBI Taxonomy" id="1217648"/>
    <lineage>
        <taxon>Bacteria</taxon>
        <taxon>Pseudomonadati</taxon>
        <taxon>Pseudomonadota</taxon>
        <taxon>Gammaproteobacteria</taxon>
        <taxon>Moraxellales</taxon>
        <taxon>Moraxellaceae</taxon>
        <taxon>Acinetobacter</taxon>
    </lineage>
</organism>
<reference evidence="4 5" key="1">
    <citation type="submission" date="2013-02" db="EMBL/GenBank/DDBJ databases">
        <title>The Genome Sequence of Acinetobacter beijerinckii CIP 110307.</title>
        <authorList>
            <consortium name="The Broad Institute Genome Sequencing Platform"/>
            <consortium name="The Broad Institute Genome Sequencing Center for Infectious Disease"/>
            <person name="Cerqueira G."/>
            <person name="Feldgarden M."/>
            <person name="Courvalin P."/>
            <person name="Perichon B."/>
            <person name="Grillot-Courvalin C."/>
            <person name="Clermont D."/>
            <person name="Rocha E."/>
            <person name="Yoon E.-J."/>
            <person name="Nemec A."/>
            <person name="Walker B."/>
            <person name="Young S.K."/>
            <person name="Zeng Q."/>
            <person name="Gargeya S."/>
            <person name="Fitzgerald M."/>
            <person name="Haas B."/>
            <person name="Abouelleil A."/>
            <person name="Alvarado L."/>
            <person name="Arachchi H.M."/>
            <person name="Berlin A.M."/>
            <person name="Chapman S.B."/>
            <person name="Dewar J."/>
            <person name="Goldberg J."/>
            <person name="Griggs A."/>
            <person name="Gujja S."/>
            <person name="Hansen M."/>
            <person name="Howarth C."/>
            <person name="Imamovic A."/>
            <person name="Larimer J."/>
            <person name="McCowan C."/>
            <person name="Murphy C."/>
            <person name="Neiman D."/>
            <person name="Pearson M."/>
            <person name="Priest M."/>
            <person name="Roberts A."/>
            <person name="Saif S."/>
            <person name="Shea T."/>
            <person name="Sisk P."/>
            <person name="Sykes S."/>
            <person name="Wortman J."/>
            <person name="Nusbaum C."/>
            <person name="Birren B."/>
        </authorList>
    </citation>
    <scope>NUCLEOTIDE SEQUENCE [LARGE SCALE GENOMIC DNA]</scope>
    <source>
        <strain evidence="4 5">CIP 110307</strain>
    </source>
</reference>
<comment type="caution">
    <text evidence="4">The sequence shown here is derived from an EMBL/GenBank/DDBJ whole genome shotgun (WGS) entry which is preliminary data.</text>
</comment>
<protein>
    <recommendedName>
        <fullName evidence="1">Type IV secretion system putative lipoprotein virB7</fullName>
    </recommendedName>
</protein>
<evidence type="ECO:0000256" key="3">
    <source>
        <dbReference type="SAM" id="MobiDB-lite"/>
    </source>
</evidence>
<dbReference type="AlphaFoldDB" id="N9ECP4"/>
<evidence type="ECO:0000256" key="1">
    <source>
        <dbReference type="ARBA" id="ARBA00017922"/>
    </source>
</evidence>
<name>N9ECP4_9GAMM</name>
<dbReference type="HOGENOM" id="CLU_1270037_0_0_6"/>
<evidence type="ECO:0000313" key="5">
    <source>
        <dbReference type="Proteomes" id="UP000017670"/>
    </source>
</evidence>
<evidence type="ECO:0000313" key="4">
    <source>
        <dbReference type="EMBL" id="ENW08007.1"/>
    </source>
</evidence>
<dbReference type="Proteomes" id="UP000017670">
    <property type="component" value="Unassembled WGS sequence"/>
</dbReference>
<dbReference type="eggNOG" id="ENOG50329WJ">
    <property type="taxonomic scope" value="Bacteria"/>
</dbReference>
<dbReference type="PATRIC" id="fig|1217648.3.peg.518"/>
<gene>
    <name evidence="4" type="ORF">F933_00533</name>
</gene>
<proteinExistence type="predicted"/>
<dbReference type="RefSeq" id="WP_005058281.1">
    <property type="nucleotide sequence ID" value="NZ_KB849764.1"/>
</dbReference>
<dbReference type="PROSITE" id="PS51257">
    <property type="entry name" value="PROKAR_LIPOPROTEIN"/>
    <property type="match status" value="1"/>
</dbReference>
<dbReference type="STRING" id="262668.GCA_000931715_00387"/>
<dbReference type="GeneID" id="29855977"/>
<keyword evidence="2" id="KW-0732">Signal</keyword>
<evidence type="ECO:0000256" key="2">
    <source>
        <dbReference type="ARBA" id="ARBA00022729"/>
    </source>
</evidence>
<dbReference type="EMBL" id="APQL01000003">
    <property type="protein sequence ID" value="ENW08007.1"/>
    <property type="molecule type" value="Genomic_DNA"/>
</dbReference>
<feature type="region of interest" description="Disordered" evidence="3">
    <location>
        <begin position="37"/>
        <end position="57"/>
    </location>
</feature>
<dbReference type="Pfam" id="PF08139">
    <property type="entry name" value="LPAM_1"/>
    <property type="match status" value="1"/>
</dbReference>
<accession>N9ECP4</accession>
<dbReference type="InterPro" id="IPR012640">
    <property type="entry name" value="Membr_lipoprot_lipid_attach_CS"/>
</dbReference>
<keyword evidence="5" id="KW-1185">Reference proteome</keyword>
<sequence>MKRLILAAVIVASLTACNKKPVEESAAASDIANTDLSELKTQESSNQPDWPLDSAKQQKAEAAAIAHDQYDPDSIYTGADNIAIPPPQLKKRLRPGESVEVKFRPVDSYPIFKVIASTANNTTRLRVVSEVEEVIDKVEMNHGECTIQRIEPNTVKFPKLMYYGAVFDLVLNHCTSEQIQQVDLYTTRGKLTYTPIVEE</sequence>